<dbReference type="GO" id="GO:0070941">
    <property type="term" value="P:eisosome assembly"/>
    <property type="evidence" value="ECO:0007669"/>
    <property type="project" value="TreeGrafter"/>
</dbReference>
<dbReference type="GO" id="GO:0006897">
    <property type="term" value="P:endocytosis"/>
    <property type="evidence" value="ECO:0007669"/>
    <property type="project" value="TreeGrafter"/>
</dbReference>
<feature type="compositionally biased region" description="Basic and acidic residues" evidence="2">
    <location>
        <begin position="538"/>
        <end position="561"/>
    </location>
</feature>
<dbReference type="RefSeq" id="XP_025598566.1">
    <property type="nucleotide sequence ID" value="XM_025744137.1"/>
</dbReference>
<evidence type="ECO:0000313" key="4">
    <source>
        <dbReference type="Proteomes" id="UP000245946"/>
    </source>
</evidence>
<reference evidence="3 4" key="1">
    <citation type="journal article" date="2018" name="Mol. Biol. Evol.">
        <title>Broad Genomic Sampling Reveals a Smut Pathogenic Ancestry of the Fungal Clade Ustilaginomycotina.</title>
        <authorList>
            <person name="Kijpornyongpan T."/>
            <person name="Mondo S.J."/>
            <person name="Barry K."/>
            <person name="Sandor L."/>
            <person name="Lee J."/>
            <person name="Lipzen A."/>
            <person name="Pangilinan J."/>
            <person name="LaButti K."/>
            <person name="Hainaut M."/>
            <person name="Henrissat B."/>
            <person name="Grigoriev I.V."/>
            <person name="Spatafora J.W."/>
            <person name="Aime M.C."/>
        </authorList>
    </citation>
    <scope>NUCLEOTIDE SEQUENCE [LARGE SCALE GENOMIC DNA]</scope>
    <source>
        <strain evidence="3 4">MCA 4186</strain>
    </source>
</reference>
<feature type="compositionally biased region" description="Low complexity" evidence="2">
    <location>
        <begin position="521"/>
        <end position="537"/>
    </location>
</feature>
<evidence type="ECO:0000313" key="3">
    <source>
        <dbReference type="EMBL" id="PWN98287.1"/>
    </source>
</evidence>
<proteinExistence type="predicted"/>
<dbReference type="STRING" id="58919.A0A316Z928"/>
<dbReference type="PANTHER" id="PTHR31962:SF1">
    <property type="entry name" value="SPHINGOLIPID LONG CHAIN BASE-RESPONSIVE PROTEIN PIL1"/>
    <property type="match status" value="1"/>
</dbReference>
<dbReference type="Gene3D" id="1.20.1270.60">
    <property type="entry name" value="Arfaptin homology (AH) domain/BAR domain"/>
    <property type="match status" value="1"/>
</dbReference>
<evidence type="ECO:0000256" key="2">
    <source>
        <dbReference type="SAM" id="MobiDB-lite"/>
    </source>
</evidence>
<feature type="region of interest" description="Disordered" evidence="2">
    <location>
        <begin position="395"/>
        <end position="568"/>
    </location>
</feature>
<dbReference type="Proteomes" id="UP000245946">
    <property type="component" value="Unassembled WGS sequence"/>
</dbReference>
<protein>
    <recommendedName>
        <fullName evidence="5">Sphingolipid long chain base-responsive protein LSP1</fullName>
    </recommendedName>
</protein>
<dbReference type="GeneID" id="37271681"/>
<name>A0A316Z928_9BASI</name>
<dbReference type="OrthoDB" id="5599269at2759"/>
<dbReference type="AlphaFoldDB" id="A0A316Z928"/>
<dbReference type="EMBL" id="KZ819292">
    <property type="protein sequence ID" value="PWN98287.1"/>
    <property type="molecule type" value="Genomic_DNA"/>
</dbReference>
<gene>
    <name evidence="3" type="ORF">FA09DRAFT_338704</name>
</gene>
<dbReference type="InterPro" id="IPR028245">
    <property type="entry name" value="PIL1/LSP1"/>
</dbReference>
<organism evidence="3 4">
    <name type="scientific">Tilletiopsis washingtonensis</name>
    <dbReference type="NCBI Taxonomy" id="58919"/>
    <lineage>
        <taxon>Eukaryota</taxon>
        <taxon>Fungi</taxon>
        <taxon>Dikarya</taxon>
        <taxon>Basidiomycota</taxon>
        <taxon>Ustilaginomycotina</taxon>
        <taxon>Exobasidiomycetes</taxon>
        <taxon>Entylomatales</taxon>
        <taxon>Entylomatales incertae sedis</taxon>
        <taxon>Tilletiopsis</taxon>
    </lineage>
</organism>
<dbReference type="InterPro" id="IPR027267">
    <property type="entry name" value="AH/BAR_dom_sf"/>
</dbReference>
<accession>A0A316Z928</accession>
<feature type="coiled-coil region" evidence="1">
    <location>
        <begin position="173"/>
        <end position="236"/>
    </location>
</feature>
<dbReference type="GO" id="GO:0008289">
    <property type="term" value="F:lipid binding"/>
    <property type="evidence" value="ECO:0007669"/>
    <property type="project" value="TreeGrafter"/>
</dbReference>
<dbReference type="GO" id="GO:0036286">
    <property type="term" value="C:eisosome filament"/>
    <property type="evidence" value="ECO:0007669"/>
    <property type="project" value="TreeGrafter"/>
</dbReference>
<keyword evidence="4" id="KW-1185">Reference proteome</keyword>
<feature type="region of interest" description="Disordered" evidence="2">
    <location>
        <begin position="1"/>
        <end position="66"/>
    </location>
</feature>
<feature type="compositionally biased region" description="Gly residues" evidence="2">
    <location>
        <begin position="34"/>
        <end position="57"/>
    </location>
</feature>
<feature type="compositionally biased region" description="Low complexity" evidence="2">
    <location>
        <begin position="14"/>
        <end position="28"/>
    </location>
</feature>
<evidence type="ECO:0000256" key="1">
    <source>
        <dbReference type="SAM" id="Coils"/>
    </source>
</evidence>
<dbReference type="GO" id="GO:0005886">
    <property type="term" value="C:plasma membrane"/>
    <property type="evidence" value="ECO:0007669"/>
    <property type="project" value="TreeGrafter"/>
</dbReference>
<feature type="compositionally biased region" description="Low complexity" evidence="2">
    <location>
        <begin position="395"/>
        <end position="415"/>
    </location>
</feature>
<sequence>MSSFMQRARDRAQEAAARAQSLAQDGAARLNASTGGGSSSGSTAGGGKAPGSPGGTPAGVSGYSGSLPHVLRQGLAQYYPRSDSDSRANYILKNALKGMILDHAATARETKTAAHATYSWGVEQDPKKSEEGQGDAALVDVADRLAFMLQTISDLEQAHVGRAENARATFKRIAKAERELAPKRERRAKLRKELHTLMPEQAKGNTERIAPLQQRLKEWQEDDREEEEELGRLKRECLRDSYEAHFDSLIELGEKLAIVARHGKLLTHQIPVGTPVYPAPRNETSWAGASRTAAIRAALPPALAGYQPGTQLPELAVEDLASGTSGASSLHSADTISYGESHAEELSLFNQGTELHDDDDGASAHHGGSAAMLGAAGTGGAAAYAHSSSASTHSDAHAALAPSSLGGGPTSPSLLDNINNGPAELPPSPSAGHGAAQRHRVPPLPSPSAGGGSSSSGGMMPPPPQHETDVRGDLADGPSVAETGKPIVGPGGPSSGTLQPRVPRRSSAASSGAAINPFGDAASAPLAGGAGSSTIADAHARKEAEAARERKEAEAQRERDQVAAQAVQARIRRDGTVVRRGEQGYEEAEEEGLPAYHV</sequence>
<dbReference type="PANTHER" id="PTHR31962">
    <property type="entry name" value="SPHINGOLIPID LONG CHAIN BASE-RESPONSIVE PROTEIN PIL1"/>
    <property type="match status" value="1"/>
</dbReference>
<evidence type="ECO:0008006" key="5">
    <source>
        <dbReference type="Google" id="ProtNLM"/>
    </source>
</evidence>
<keyword evidence="1" id="KW-0175">Coiled coil</keyword>
<dbReference type="Pfam" id="PF13805">
    <property type="entry name" value="Pil1"/>
    <property type="match status" value="1"/>
</dbReference>